<dbReference type="PROSITE" id="PS50088">
    <property type="entry name" value="ANK_REPEAT"/>
    <property type="match status" value="1"/>
</dbReference>
<evidence type="ECO:0000313" key="5">
    <source>
        <dbReference type="EMBL" id="REL34974.1"/>
    </source>
</evidence>
<dbReference type="Gene3D" id="1.25.40.20">
    <property type="entry name" value="Ankyrin repeat-containing domain"/>
    <property type="match status" value="1"/>
</dbReference>
<dbReference type="AlphaFoldDB" id="A0A3E0UE46"/>
<dbReference type="EMBL" id="QUOV01000001">
    <property type="protein sequence ID" value="REL34974.1"/>
    <property type="molecule type" value="Genomic_DNA"/>
</dbReference>
<keyword evidence="2 3" id="KW-0040">ANK repeat</keyword>
<dbReference type="PROSITE" id="PS50297">
    <property type="entry name" value="ANK_REP_REGION"/>
    <property type="match status" value="1"/>
</dbReference>
<dbReference type="InterPro" id="IPR050776">
    <property type="entry name" value="Ank_Repeat/CDKN_Inhibitor"/>
</dbReference>
<evidence type="ECO:0000313" key="6">
    <source>
        <dbReference type="Proteomes" id="UP000256999"/>
    </source>
</evidence>
<keyword evidence="4" id="KW-0732">Signal</keyword>
<protein>
    <submittedName>
        <fullName evidence="5">Uncharacterized protein</fullName>
    </submittedName>
</protein>
<evidence type="ECO:0000256" key="1">
    <source>
        <dbReference type="ARBA" id="ARBA00022737"/>
    </source>
</evidence>
<accession>A0A3E0UE46</accession>
<keyword evidence="1" id="KW-0677">Repeat</keyword>
<reference evidence="5 6" key="1">
    <citation type="submission" date="2018-08" db="EMBL/GenBank/DDBJ databases">
        <title>Thalassotalea euphylliae genome.</title>
        <authorList>
            <person name="Summers S."/>
            <person name="Rice S.A."/>
            <person name="Freckelton M.L."/>
            <person name="Nedved B.T."/>
            <person name="Hadfield M.G."/>
        </authorList>
    </citation>
    <scope>NUCLEOTIDE SEQUENCE [LARGE SCALE GENOMIC DNA]</scope>
    <source>
        <strain evidence="5 6">H2</strain>
    </source>
</reference>
<dbReference type="Pfam" id="PF12796">
    <property type="entry name" value="Ank_2"/>
    <property type="match status" value="1"/>
</dbReference>
<proteinExistence type="predicted"/>
<sequence length="194" mass="21352">MKIVTFIAALVALVSLSTKAGNAHSVSSAQYLPTHHSLPALHQAVIAGDLAKVKQLIDQVSDINQLDPQMGNSPAHIAAQTDHTNILRYLLDHGAFINLQAPRSGFTPLMIAAWYSKPENIKLLFSYTELNIELQSPVGAKAEDMVGGWDRHIEPHEAKRYNELAKLFADKRSQQANLLSKQKILNTVEDNSLP</sequence>
<dbReference type="InterPro" id="IPR036770">
    <property type="entry name" value="Ankyrin_rpt-contain_sf"/>
</dbReference>
<feature type="chain" id="PRO_5017593541" evidence="4">
    <location>
        <begin position="21"/>
        <end position="194"/>
    </location>
</feature>
<evidence type="ECO:0000256" key="4">
    <source>
        <dbReference type="SAM" id="SignalP"/>
    </source>
</evidence>
<dbReference type="InterPro" id="IPR002110">
    <property type="entry name" value="Ankyrin_rpt"/>
</dbReference>
<feature type="repeat" description="ANK" evidence="3">
    <location>
        <begin position="70"/>
        <end position="102"/>
    </location>
</feature>
<organism evidence="5 6">
    <name type="scientific">Thalassotalea euphylliae</name>
    <dbReference type="NCBI Taxonomy" id="1655234"/>
    <lineage>
        <taxon>Bacteria</taxon>
        <taxon>Pseudomonadati</taxon>
        <taxon>Pseudomonadota</taxon>
        <taxon>Gammaproteobacteria</taxon>
        <taxon>Alteromonadales</taxon>
        <taxon>Colwelliaceae</taxon>
        <taxon>Thalassotalea</taxon>
    </lineage>
</organism>
<dbReference type="RefSeq" id="WP_115999648.1">
    <property type="nucleotide sequence ID" value="NZ_QUOV01000001.1"/>
</dbReference>
<feature type="signal peptide" evidence="4">
    <location>
        <begin position="1"/>
        <end position="20"/>
    </location>
</feature>
<dbReference type="PANTHER" id="PTHR24201">
    <property type="entry name" value="ANK_REP_REGION DOMAIN-CONTAINING PROTEIN"/>
    <property type="match status" value="1"/>
</dbReference>
<dbReference type="OrthoDB" id="5918649at2"/>
<dbReference type="Proteomes" id="UP000256999">
    <property type="component" value="Unassembled WGS sequence"/>
</dbReference>
<comment type="caution">
    <text evidence="5">The sequence shown here is derived from an EMBL/GenBank/DDBJ whole genome shotgun (WGS) entry which is preliminary data.</text>
</comment>
<dbReference type="SMART" id="SM00248">
    <property type="entry name" value="ANK"/>
    <property type="match status" value="3"/>
</dbReference>
<evidence type="ECO:0000256" key="3">
    <source>
        <dbReference type="PROSITE-ProRule" id="PRU00023"/>
    </source>
</evidence>
<evidence type="ECO:0000256" key="2">
    <source>
        <dbReference type="ARBA" id="ARBA00023043"/>
    </source>
</evidence>
<dbReference type="SUPFAM" id="SSF48403">
    <property type="entry name" value="Ankyrin repeat"/>
    <property type="match status" value="1"/>
</dbReference>
<name>A0A3E0UE46_9GAMM</name>
<dbReference type="PANTHER" id="PTHR24201:SF15">
    <property type="entry name" value="ANKYRIN REPEAT DOMAIN-CONTAINING PROTEIN 66"/>
    <property type="match status" value="1"/>
</dbReference>
<gene>
    <name evidence="5" type="ORF">DXX92_06105</name>
</gene>